<dbReference type="AlphaFoldDB" id="A0A2G9V3D6"/>
<dbReference type="EMBL" id="KZ345016">
    <property type="protein sequence ID" value="PIO77005.1"/>
    <property type="molecule type" value="Genomic_DNA"/>
</dbReference>
<evidence type="ECO:0000313" key="3">
    <source>
        <dbReference type="Proteomes" id="UP000230423"/>
    </source>
</evidence>
<name>A0A2G9V3D6_TELCI</name>
<feature type="compositionally biased region" description="Low complexity" evidence="1">
    <location>
        <begin position="43"/>
        <end position="58"/>
    </location>
</feature>
<dbReference type="OrthoDB" id="5875803at2759"/>
<proteinExistence type="predicted"/>
<keyword evidence="3" id="KW-1185">Reference proteome</keyword>
<feature type="region of interest" description="Disordered" evidence="1">
    <location>
        <begin position="1"/>
        <end position="69"/>
    </location>
</feature>
<dbReference type="Proteomes" id="UP000230423">
    <property type="component" value="Unassembled WGS sequence"/>
</dbReference>
<sequence>MQSHQDDIEERSEVLPSSSARESLKPSEDPTAQSPTEFANPMQSHGSSQQGSGYGASQPAPKSQFDDEEQQMLSNLPWIKVEFLWFRPTYRFDIFLMQIKVQEPHTEQDD</sequence>
<organism evidence="2 3">
    <name type="scientific">Teladorsagia circumcincta</name>
    <name type="common">Brown stomach worm</name>
    <name type="synonym">Ostertagia circumcincta</name>
    <dbReference type="NCBI Taxonomy" id="45464"/>
    <lineage>
        <taxon>Eukaryota</taxon>
        <taxon>Metazoa</taxon>
        <taxon>Ecdysozoa</taxon>
        <taxon>Nematoda</taxon>
        <taxon>Chromadorea</taxon>
        <taxon>Rhabditida</taxon>
        <taxon>Rhabditina</taxon>
        <taxon>Rhabditomorpha</taxon>
        <taxon>Strongyloidea</taxon>
        <taxon>Trichostrongylidae</taxon>
        <taxon>Teladorsagia</taxon>
    </lineage>
</organism>
<reference evidence="2 3" key="1">
    <citation type="submission" date="2015-09" db="EMBL/GenBank/DDBJ databases">
        <title>Draft genome of the parasitic nematode Teladorsagia circumcincta isolate WARC Sus (inbred).</title>
        <authorList>
            <person name="Mitreva M."/>
        </authorList>
    </citation>
    <scope>NUCLEOTIDE SEQUENCE [LARGE SCALE GENOMIC DNA]</scope>
    <source>
        <strain evidence="2 3">S</strain>
    </source>
</reference>
<gene>
    <name evidence="2" type="ORF">TELCIR_00895</name>
</gene>
<accession>A0A2G9V3D6</accession>
<protein>
    <submittedName>
        <fullName evidence="2">Uncharacterized protein</fullName>
    </submittedName>
</protein>
<evidence type="ECO:0000313" key="2">
    <source>
        <dbReference type="EMBL" id="PIO77005.1"/>
    </source>
</evidence>
<evidence type="ECO:0000256" key="1">
    <source>
        <dbReference type="SAM" id="MobiDB-lite"/>
    </source>
</evidence>